<dbReference type="AlphaFoldDB" id="A0A427U0Q0"/>
<evidence type="ECO:0000256" key="1">
    <source>
        <dbReference type="SAM" id="Phobius"/>
    </source>
</evidence>
<dbReference type="EMBL" id="RSFA01000077">
    <property type="protein sequence ID" value="RSD30220.1"/>
    <property type="molecule type" value="Genomic_DNA"/>
</dbReference>
<keyword evidence="3" id="KW-1185">Reference proteome</keyword>
<accession>A0A427U0Q0</accession>
<organism evidence="2 3">
    <name type="scientific">Vibrio pectenicida</name>
    <dbReference type="NCBI Taxonomy" id="62763"/>
    <lineage>
        <taxon>Bacteria</taxon>
        <taxon>Pseudomonadati</taxon>
        <taxon>Pseudomonadota</taxon>
        <taxon>Gammaproteobacteria</taxon>
        <taxon>Vibrionales</taxon>
        <taxon>Vibrionaceae</taxon>
        <taxon>Vibrio</taxon>
    </lineage>
</organism>
<comment type="caution">
    <text evidence="2">The sequence shown here is derived from an EMBL/GenBank/DDBJ whole genome shotgun (WGS) entry which is preliminary data.</text>
</comment>
<name>A0A427U0Q0_9VIBR</name>
<protein>
    <submittedName>
        <fullName evidence="2">Uncharacterized protein</fullName>
    </submittedName>
</protein>
<sequence>MENSFRRNKSGINKLVDIKDECLDEIELVALDDPREPIMSVNDRILAIRNGVHNYRSHYILPMAIGFWCFLFFVVSDLGPNSAEVKFARSNLIEYQTDKYSLSDSDYNYYKTMLGDDQNSGILDYVKAVHLYGGETQKRYQNEHFFIILVLFTISVALTYWYLRFRIMAYLFFDRKKQIVYTWRKGRVAACRFENIGFREETLGLRLFLYGEKKKTEDGYTYKEVEYLIQPSESMFFNSKQDNNLLLTQLFAFMGTGKQAVIKDAHFEREMPRTWQAKDKQPEDFDARLEEILKREHELPQLYQKRLI</sequence>
<dbReference type="Proteomes" id="UP000269041">
    <property type="component" value="Unassembled WGS sequence"/>
</dbReference>
<evidence type="ECO:0000313" key="2">
    <source>
        <dbReference type="EMBL" id="RSD30220.1"/>
    </source>
</evidence>
<keyword evidence="1" id="KW-1133">Transmembrane helix</keyword>
<dbReference type="RefSeq" id="WP_125322552.1">
    <property type="nucleotide sequence ID" value="NZ_AP024889.1"/>
</dbReference>
<feature type="transmembrane region" description="Helical" evidence="1">
    <location>
        <begin position="145"/>
        <end position="163"/>
    </location>
</feature>
<feature type="transmembrane region" description="Helical" evidence="1">
    <location>
        <begin position="59"/>
        <end position="76"/>
    </location>
</feature>
<reference evidence="2 3" key="1">
    <citation type="submission" date="2018-12" db="EMBL/GenBank/DDBJ databases">
        <title>Genomic taxonomy of the Vibrionaceae family.</title>
        <authorList>
            <person name="Gomez-Gil B."/>
            <person name="Enciso-Ibarra K."/>
        </authorList>
    </citation>
    <scope>NUCLEOTIDE SEQUENCE [LARGE SCALE GENOMIC DNA]</scope>
    <source>
        <strain evidence="2 3">CAIM 594</strain>
    </source>
</reference>
<proteinExistence type="predicted"/>
<dbReference type="OrthoDB" id="5873227at2"/>
<keyword evidence="1" id="KW-0812">Transmembrane</keyword>
<keyword evidence="1" id="KW-0472">Membrane</keyword>
<gene>
    <name evidence="2" type="ORF">EJA03_15040</name>
</gene>
<evidence type="ECO:0000313" key="3">
    <source>
        <dbReference type="Proteomes" id="UP000269041"/>
    </source>
</evidence>